<dbReference type="EMBL" id="NMUH01001200">
    <property type="protein sequence ID" value="MQL90024.1"/>
    <property type="molecule type" value="Genomic_DNA"/>
</dbReference>
<evidence type="ECO:0000313" key="3">
    <source>
        <dbReference type="Proteomes" id="UP000652761"/>
    </source>
</evidence>
<name>A0A843V8V2_COLES</name>
<evidence type="ECO:0000313" key="2">
    <source>
        <dbReference type="EMBL" id="MQL90024.1"/>
    </source>
</evidence>
<dbReference type="OrthoDB" id="8904098at2759"/>
<proteinExistence type="predicted"/>
<reference evidence="2" key="1">
    <citation type="submission" date="2017-07" db="EMBL/GenBank/DDBJ databases">
        <title>Taro Niue Genome Assembly and Annotation.</title>
        <authorList>
            <person name="Atibalentja N."/>
            <person name="Keating K."/>
            <person name="Fields C.J."/>
        </authorList>
    </citation>
    <scope>NUCLEOTIDE SEQUENCE</scope>
    <source>
        <strain evidence="2">Niue_2</strain>
        <tissue evidence="2">Leaf</tissue>
    </source>
</reference>
<gene>
    <name evidence="2" type="ORF">Taro_022605</name>
</gene>
<organism evidence="2 3">
    <name type="scientific">Colocasia esculenta</name>
    <name type="common">Wild taro</name>
    <name type="synonym">Arum esculentum</name>
    <dbReference type="NCBI Taxonomy" id="4460"/>
    <lineage>
        <taxon>Eukaryota</taxon>
        <taxon>Viridiplantae</taxon>
        <taxon>Streptophyta</taxon>
        <taxon>Embryophyta</taxon>
        <taxon>Tracheophyta</taxon>
        <taxon>Spermatophyta</taxon>
        <taxon>Magnoliopsida</taxon>
        <taxon>Liliopsida</taxon>
        <taxon>Araceae</taxon>
        <taxon>Aroideae</taxon>
        <taxon>Colocasieae</taxon>
        <taxon>Colocasia</taxon>
    </lineage>
</organism>
<dbReference type="AlphaFoldDB" id="A0A843V8V2"/>
<comment type="caution">
    <text evidence="2">The sequence shown here is derived from an EMBL/GenBank/DDBJ whole genome shotgun (WGS) entry which is preliminary data.</text>
</comment>
<dbReference type="Proteomes" id="UP000652761">
    <property type="component" value="Unassembled WGS sequence"/>
</dbReference>
<evidence type="ECO:0000256" key="1">
    <source>
        <dbReference type="SAM" id="MobiDB-lite"/>
    </source>
</evidence>
<protein>
    <submittedName>
        <fullName evidence="2">Uncharacterized protein</fullName>
    </submittedName>
</protein>
<feature type="region of interest" description="Disordered" evidence="1">
    <location>
        <begin position="20"/>
        <end position="42"/>
    </location>
</feature>
<keyword evidence="3" id="KW-1185">Reference proteome</keyword>
<accession>A0A843V8V2</accession>
<sequence length="180" mass="19630">MLTTPSFPSGAEGEVGEVIPRTFGTGAHGPHRGKGRFHSLTGNLHPSSRTMPRDIVLPQLLSLFPIASLRIASRAELTSRYGNTAYDGVDDIDESANLKKLSPSRLILVVWPSKGLFHAVDYENHATTMDECLIDSFNIPLGSDTVFFIASILLNVPIYDNMMVPVCRHLTGIPQGLTPF</sequence>